<reference evidence="1 2" key="1">
    <citation type="submission" date="2024-08" db="EMBL/GenBank/DDBJ databases">
        <title>Two novel Cytobacillus novel species.</title>
        <authorList>
            <person name="Liu G."/>
        </authorList>
    </citation>
    <scope>NUCLEOTIDE SEQUENCE [LARGE SCALE GENOMIC DNA]</scope>
    <source>
        <strain evidence="1 2">FJAT-54145</strain>
    </source>
</reference>
<keyword evidence="2" id="KW-1185">Reference proteome</keyword>
<protein>
    <submittedName>
        <fullName evidence="1">Uncharacterized protein</fullName>
    </submittedName>
</protein>
<accession>A0ABW6KE60</accession>
<proteinExistence type="predicted"/>
<dbReference type="RefSeq" id="WP_389361060.1">
    <property type="nucleotide sequence ID" value="NZ_JBIACK010000004.1"/>
</dbReference>
<comment type="caution">
    <text evidence="1">The sequence shown here is derived from an EMBL/GenBank/DDBJ whole genome shotgun (WGS) entry which is preliminary data.</text>
</comment>
<dbReference type="EMBL" id="JBIACK010000004">
    <property type="protein sequence ID" value="MFE8701175.1"/>
    <property type="molecule type" value="Genomic_DNA"/>
</dbReference>
<name>A0ABW6KE60_9BACI</name>
<dbReference type="Proteomes" id="UP001601059">
    <property type="component" value="Unassembled WGS sequence"/>
</dbReference>
<evidence type="ECO:0000313" key="1">
    <source>
        <dbReference type="EMBL" id="MFE8701175.1"/>
    </source>
</evidence>
<evidence type="ECO:0000313" key="2">
    <source>
        <dbReference type="Proteomes" id="UP001601059"/>
    </source>
</evidence>
<sequence length="130" mass="14780">MCMQTMDYIQNKIQGIREHVAKGVSRAGTRVSVVTDQSSVHRFGSLVQLHGFFLIQDARTGEVIQKQICDMVYEAGSVNLQDLYPVMLQLEWSGCHASREDWLLLDQHLLSEIEREQQTSSPKKIPLGIH</sequence>
<organism evidence="1 2">
    <name type="scientific">Cytobacillus spartinae</name>
    <dbReference type="NCBI Taxonomy" id="3299023"/>
    <lineage>
        <taxon>Bacteria</taxon>
        <taxon>Bacillati</taxon>
        <taxon>Bacillota</taxon>
        <taxon>Bacilli</taxon>
        <taxon>Bacillales</taxon>
        <taxon>Bacillaceae</taxon>
        <taxon>Cytobacillus</taxon>
    </lineage>
</organism>
<gene>
    <name evidence="1" type="ORF">ACFYKX_11270</name>
</gene>